<keyword evidence="7" id="KW-0479">Metal-binding</keyword>
<dbReference type="InterPro" id="IPR050582">
    <property type="entry name" value="HAD-like_SerB"/>
</dbReference>
<dbReference type="GO" id="GO:0000287">
    <property type="term" value="F:magnesium ion binding"/>
    <property type="evidence" value="ECO:0007669"/>
    <property type="project" value="TreeGrafter"/>
</dbReference>
<dbReference type="GO" id="GO:0005737">
    <property type="term" value="C:cytoplasm"/>
    <property type="evidence" value="ECO:0007669"/>
    <property type="project" value="TreeGrafter"/>
</dbReference>
<evidence type="ECO:0000256" key="4">
    <source>
        <dbReference type="ARBA" id="ARBA00012640"/>
    </source>
</evidence>
<evidence type="ECO:0000256" key="8">
    <source>
        <dbReference type="ARBA" id="ARBA00022801"/>
    </source>
</evidence>
<evidence type="ECO:0000256" key="12">
    <source>
        <dbReference type="ARBA" id="ARBA00048138"/>
    </source>
</evidence>
<dbReference type="SFLD" id="SFLDS00003">
    <property type="entry name" value="Haloacid_Dehalogenase"/>
    <property type="match status" value="1"/>
</dbReference>
<dbReference type="InterPro" id="IPR036412">
    <property type="entry name" value="HAD-like_sf"/>
</dbReference>
<dbReference type="GO" id="GO:0036424">
    <property type="term" value="F:L-phosphoserine phosphatase activity"/>
    <property type="evidence" value="ECO:0007669"/>
    <property type="project" value="InterPro"/>
</dbReference>
<dbReference type="NCBIfam" id="TIGR00338">
    <property type="entry name" value="serB"/>
    <property type="match status" value="1"/>
</dbReference>
<keyword evidence="10" id="KW-0718">Serine biosynthesis</keyword>
<name>A0AA90NZW9_9GAMM</name>
<evidence type="ECO:0000256" key="14">
    <source>
        <dbReference type="PIRSR" id="PIRSR604469-1"/>
    </source>
</evidence>
<dbReference type="CDD" id="cd07500">
    <property type="entry name" value="HAD_PSP"/>
    <property type="match status" value="1"/>
</dbReference>
<dbReference type="PANTHER" id="PTHR43344">
    <property type="entry name" value="PHOSPHOSERINE PHOSPHATASE"/>
    <property type="match status" value="1"/>
</dbReference>
<comment type="similarity">
    <text evidence="3">Belongs to the HAD-like hydrolase superfamily. SerB family.</text>
</comment>
<feature type="active site" description="Proton donor" evidence="14">
    <location>
        <position position="195"/>
    </location>
</feature>
<evidence type="ECO:0000256" key="1">
    <source>
        <dbReference type="ARBA" id="ARBA00001946"/>
    </source>
</evidence>
<evidence type="ECO:0000256" key="11">
    <source>
        <dbReference type="ARBA" id="ARBA00031693"/>
    </source>
</evidence>
<feature type="active site" description="Nucleophile" evidence="14">
    <location>
        <position position="193"/>
    </location>
</feature>
<comment type="pathway">
    <text evidence="2">Amino-acid biosynthesis; L-serine biosynthesis; L-serine from 3-phospho-D-glycerate: step 3/3.</text>
</comment>
<evidence type="ECO:0000256" key="6">
    <source>
        <dbReference type="ARBA" id="ARBA00022605"/>
    </source>
</evidence>
<evidence type="ECO:0000256" key="13">
    <source>
        <dbReference type="ARBA" id="ARBA00048523"/>
    </source>
</evidence>
<organism evidence="15 16">
    <name type="scientific">Candidatus Endonucleibacter bathymodioli</name>
    <dbReference type="NCBI Taxonomy" id="539814"/>
    <lineage>
        <taxon>Bacteria</taxon>
        <taxon>Pseudomonadati</taxon>
        <taxon>Pseudomonadota</taxon>
        <taxon>Gammaproteobacteria</taxon>
        <taxon>Oceanospirillales</taxon>
        <taxon>Endozoicomonadaceae</taxon>
        <taxon>Candidatus Endonucleibacter</taxon>
    </lineage>
</organism>
<gene>
    <name evidence="15" type="primary">serB</name>
    <name evidence="15" type="ORF">QS748_09760</name>
</gene>
<evidence type="ECO:0000256" key="5">
    <source>
        <dbReference type="ARBA" id="ARBA00015196"/>
    </source>
</evidence>
<comment type="catalytic activity">
    <reaction evidence="12">
        <text>O-phospho-L-serine + H2O = L-serine + phosphate</text>
        <dbReference type="Rhea" id="RHEA:21208"/>
        <dbReference type="ChEBI" id="CHEBI:15377"/>
        <dbReference type="ChEBI" id="CHEBI:33384"/>
        <dbReference type="ChEBI" id="CHEBI:43474"/>
        <dbReference type="ChEBI" id="CHEBI:57524"/>
        <dbReference type="EC" id="3.1.3.3"/>
    </reaction>
</comment>
<evidence type="ECO:0000313" key="16">
    <source>
        <dbReference type="Proteomes" id="UP001178148"/>
    </source>
</evidence>
<dbReference type="Pfam" id="PF00702">
    <property type="entry name" value="Hydrolase"/>
    <property type="match status" value="1"/>
</dbReference>
<reference evidence="15 16" key="1">
    <citation type="journal article" date="2023" name="bioRxiv">
        <title>An intranuclear bacterial parasite of deep-sea mussels expresses apoptosis inhibitors acquired from its host.</title>
        <authorList>
            <person name="Gonzalez Porras M.A."/>
            <person name="Assie A."/>
            <person name="Tietjen M."/>
            <person name="Violette M."/>
            <person name="Kleiner M."/>
            <person name="Gruber-Vodicka H."/>
            <person name="Dubilier N."/>
            <person name="Leisch N."/>
        </authorList>
    </citation>
    <scope>NUCLEOTIDE SEQUENCE [LARGE SCALE GENOMIC DNA]</scope>
    <source>
        <strain evidence="15">IAP13</strain>
    </source>
</reference>
<dbReference type="EMBL" id="JASXSV010000014">
    <property type="protein sequence ID" value="MDP0589446.1"/>
    <property type="molecule type" value="Genomic_DNA"/>
</dbReference>
<evidence type="ECO:0000313" key="15">
    <source>
        <dbReference type="EMBL" id="MDP0589446.1"/>
    </source>
</evidence>
<dbReference type="SFLD" id="SFLDF00029">
    <property type="entry name" value="phosphoserine_phosphatase"/>
    <property type="match status" value="1"/>
</dbReference>
<evidence type="ECO:0000256" key="2">
    <source>
        <dbReference type="ARBA" id="ARBA00005135"/>
    </source>
</evidence>
<dbReference type="Gene3D" id="3.40.50.1000">
    <property type="entry name" value="HAD superfamily/HAD-like"/>
    <property type="match status" value="1"/>
</dbReference>
<dbReference type="PANTHER" id="PTHR43344:SF2">
    <property type="entry name" value="PHOSPHOSERINE PHOSPHATASE"/>
    <property type="match status" value="1"/>
</dbReference>
<dbReference type="EC" id="3.1.3.3" evidence="4"/>
<keyword evidence="6" id="KW-0028">Amino-acid biosynthesis</keyword>
<accession>A0AA90NZW9</accession>
<comment type="cofactor">
    <cofactor evidence="1">
        <name>Mg(2+)</name>
        <dbReference type="ChEBI" id="CHEBI:18420"/>
    </cofactor>
</comment>
<dbReference type="InterPro" id="IPR004469">
    <property type="entry name" value="PSP"/>
</dbReference>
<comment type="caution">
    <text evidence="15">The sequence shown here is derived from an EMBL/GenBank/DDBJ whole genome shotgun (WGS) entry which is preliminary data.</text>
</comment>
<dbReference type="SUPFAM" id="SSF56784">
    <property type="entry name" value="HAD-like"/>
    <property type="match status" value="1"/>
</dbReference>
<dbReference type="SFLD" id="SFLDG01137">
    <property type="entry name" value="C1.6.1:_Phosphoserine_Phosphat"/>
    <property type="match status" value="1"/>
</dbReference>
<sequence length="409" mass="44885">MSNKFLLSVTGPYQDNTMAYLLSIIVGYDLDVLDITQSLISNYMIIAIIARRAKQPVDINFIEGVKKSITEYGYLCCCCPLGSHENLSFRGTGFSVLTLMSDTLKAVDIQCVFAAISSIGVTIVNIKKLSHSCYDDQDFDSNSSCLEILLTGKSIQLTHLKQKCSVLADELTLDIVFQIDAANRKNYRLVVFDMDSTLIKAEVIDLLAKAAGVGKEVVKITEQAMLGELDFNGSFRKRLAMLKGLDELSLYDIAQNLPLMNGAEKLIENLKYLGYKTAIISGGFTYFAKYLQDKLGIDYIYANELDISKGKVTGHAKEPIINGERKAQILQQLAFHEGLSLDQVIAVGDGANDLPMLLVAGLGIAFRAKPMVKEHASHAISRMGLDSILYVLGLHESDNYVPSGQLPAN</sequence>
<evidence type="ECO:0000256" key="10">
    <source>
        <dbReference type="ARBA" id="ARBA00023299"/>
    </source>
</evidence>
<proteinExistence type="inferred from homology"/>
<comment type="catalytic activity">
    <reaction evidence="13">
        <text>O-phospho-D-serine + H2O = D-serine + phosphate</text>
        <dbReference type="Rhea" id="RHEA:24873"/>
        <dbReference type="ChEBI" id="CHEBI:15377"/>
        <dbReference type="ChEBI" id="CHEBI:35247"/>
        <dbReference type="ChEBI" id="CHEBI:43474"/>
        <dbReference type="ChEBI" id="CHEBI:58680"/>
        <dbReference type="EC" id="3.1.3.3"/>
    </reaction>
</comment>
<dbReference type="Proteomes" id="UP001178148">
    <property type="component" value="Unassembled WGS sequence"/>
</dbReference>
<keyword evidence="8 15" id="KW-0378">Hydrolase</keyword>
<keyword evidence="9" id="KW-0460">Magnesium</keyword>
<evidence type="ECO:0000256" key="3">
    <source>
        <dbReference type="ARBA" id="ARBA00009184"/>
    </source>
</evidence>
<protein>
    <recommendedName>
        <fullName evidence="5">Phosphoserine phosphatase</fullName>
        <ecNumber evidence="4">3.1.3.3</ecNumber>
    </recommendedName>
    <alternativeName>
        <fullName evidence="11">O-phosphoserine phosphohydrolase</fullName>
    </alternativeName>
</protein>
<dbReference type="GO" id="GO:0006564">
    <property type="term" value="P:L-serine biosynthetic process"/>
    <property type="evidence" value="ECO:0007669"/>
    <property type="project" value="UniProtKB-KW"/>
</dbReference>
<dbReference type="SFLD" id="SFLDG01136">
    <property type="entry name" value="C1.6:_Phosphoserine_Phosphatas"/>
    <property type="match status" value="1"/>
</dbReference>
<keyword evidence="16" id="KW-1185">Reference proteome</keyword>
<dbReference type="InterPro" id="IPR023214">
    <property type="entry name" value="HAD_sf"/>
</dbReference>
<evidence type="ECO:0000256" key="9">
    <source>
        <dbReference type="ARBA" id="ARBA00022842"/>
    </source>
</evidence>
<dbReference type="NCBIfam" id="TIGR01488">
    <property type="entry name" value="HAD-SF-IB"/>
    <property type="match status" value="1"/>
</dbReference>
<dbReference type="AlphaFoldDB" id="A0AA90NZW9"/>
<evidence type="ECO:0000256" key="7">
    <source>
        <dbReference type="ARBA" id="ARBA00022723"/>
    </source>
</evidence>